<evidence type="ECO:0000259" key="9">
    <source>
        <dbReference type="Pfam" id="PF13813"/>
    </source>
</evidence>
<proteinExistence type="inferred from homology"/>
<dbReference type="InterPro" id="IPR032805">
    <property type="entry name" value="Wax_synthase_dom"/>
</dbReference>
<feature type="transmembrane region" description="Helical" evidence="8">
    <location>
        <begin position="173"/>
        <end position="191"/>
    </location>
</feature>
<dbReference type="PANTHER" id="PTHR31595">
    <property type="entry name" value="LONG-CHAIN-ALCOHOL O-FATTY-ACYLTRANSFERASE 3-RELATED"/>
    <property type="match status" value="1"/>
</dbReference>
<comment type="caution">
    <text evidence="10">The sequence shown here is derived from an EMBL/GenBank/DDBJ whole genome shotgun (WGS) entry which is preliminary data.</text>
</comment>
<feature type="transmembrane region" description="Helical" evidence="8">
    <location>
        <begin position="378"/>
        <end position="395"/>
    </location>
</feature>
<comment type="pathway">
    <text evidence="2">Secondary metabolite biosynthesis.</text>
</comment>
<evidence type="ECO:0000256" key="8">
    <source>
        <dbReference type="SAM" id="Phobius"/>
    </source>
</evidence>
<name>A0A9K3Q3P5_9STRA</name>
<reference evidence="10" key="1">
    <citation type="journal article" date="2021" name="Sci. Rep.">
        <title>Diploid genomic architecture of Nitzschia inconspicua, an elite biomass production diatom.</title>
        <authorList>
            <person name="Oliver A."/>
            <person name="Podell S."/>
            <person name="Pinowska A."/>
            <person name="Traller J.C."/>
            <person name="Smith S.R."/>
            <person name="McClure R."/>
            <person name="Beliaev A."/>
            <person name="Bohutskyi P."/>
            <person name="Hill E.A."/>
            <person name="Rabines A."/>
            <person name="Zheng H."/>
            <person name="Allen L.Z."/>
            <person name="Kuo A."/>
            <person name="Grigoriev I.V."/>
            <person name="Allen A.E."/>
            <person name="Hazlebeck D."/>
            <person name="Allen E.E."/>
        </authorList>
    </citation>
    <scope>NUCLEOTIDE SEQUENCE</scope>
    <source>
        <strain evidence="10">Hildebrandi</strain>
    </source>
</reference>
<feature type="transmembrane region" description="Helical" evidence="8">
    <location>
        <begin position="106"/>
        <end position="122"/>
    </location>
</feature>
<keyword evidence="6 8" id="KW-1133">Transmembrane helix</keyword>
<dbReference type="GO" id="GO:0016020">
    <property type="term" value="C:membrane"/>
    <property type="evidence" value="ECO:0007669"/>
    <property type="project" value="UniProtKB-SubCell"/>
</dbReference>
<feature type="transmembrane region" description="Helical" evidence="8">
    <location>
        <begin position="345"/>
        <end position="366"/>
    </location>
</feature>
<feature type="transmembrane region" description="Helical" evidence="8">
    <location>
        <begin position="40"/>
        <end position="64"/>
    </location>
</feature>
<dbReference type="Proteomes" id="UP000693970">
    <property type="component" value="Unassembled WGS sequence"/>
</dbReference>
<comment type="subcellular location">
    <subcellularLocation>
        <location evidence="1">Membrane</location>
        <topology evidence="1">Multi-pass membrane protein</topology>
    </subcellularLocation>
</comment>
<keyword evidence="4 10" id="KW-0808">Transferase</keyword>
<keyword evidence="7 8" id="KW-0472">Membrane</keyword>
<accession>A0A9K3Q3P5</accession>
<dbReference type="AlphaFoldDB" id="A0A9K3Q3P5"/>
<keyword evidence="5 8" id="KW-0812">Transmembrane</keyword>
<feature type="domain" description="Wax synthase" evidence="9">
    <location>
        <begin position="252"/>
        <end position="320"/>
    </location>
</feature>
<evidence type="ECO:0000256" key="1">
    <source>
        <dbReference type="ARBA" id="ARBA00004141"/>
    </source>
</evidence>
<evidence type="ECO:0000256" key="5">
    <source>
        <dbReference type="ARBA" id="ARBA00022692"/>
    </source>
</evidence>
<feature type="transmembrane region" description="Helical" evidence="8">
    <location>
        <begin position="76"/>
        <end position="100"/>
    </location>
</feature>
<evidence type="ECO:0000256" key="4">
    <source>
        <dbReference type="ARBA" id="ARBA00022679"/>
    </source>
</evidence>
<evidence type="ECO:0000256" key="7">
    <source>
        <dbReference type="ARBA" id="ARBA00023136"/>
    </source>
</evidence>
<evidence type="ECO:0000256" key="3">
    <source>
        <dbReference type="ARBA" id="ARBA00007282"/>
    </source>
</evidence>
<dbReference type="EMBL" id="JAGRRH010000005">
    <property type="protein sequence ID" value="KAG7370107.1"/>
    <property type="molecule type" value="Genomic_DNA"/>
</dbReference>
<dbReference type="GO" id="GO:0006629">
    <property type="term" value="P:lipid metabolic process"/>
    <property type="evidence" value="ECO:0007669"/>
    <property type="project" value="InterPro"/>
</dbReference>
<dbReference type="OrthoDB" id="42845at2759"/>
<evidence type="ECO:0000256" key="6">
    <source>
        <dbReference type="ARBA" id="ARBA00022989"/>
    </source>
</evidence>
<dbReference type="Pfam" id="PF13813">
    <property type="entry name" value="MBOAT_2"/>
    <property type="match status" value="1"/>
</dbReference>
<evidence type="ECO:0000313" key="10">
    <source>
        <dbReference type="EMBL" id="KAG7370107.1"/>
    </source>
</evidence>
<comment type="similarity">
    <text evidence="3">Belongs to the wax synthase family.</text>
</comment>
<dbReference type="InterPro" id="IPR044851">
    <property type="entry name" value="Wax_synthase"/>
</dbReference>
<keyword evidence="11" id="KW-1185">Reference proteome</keyword>
<dbReference type="GO" id="GO:0008374">
    <property type="term" value="F:O-acyltransferase activity"/>
    <property type="evidence" value="ECO:0007669"/>
    <property type="project" value="InterPro"/>
</dbReference>
<feature type="transmembrane region" description="Helical" evidence="8">
    <location>
        <begin position="291"/>
        <end position="318"/>
    </location>
</feature>
<dbReference type="PANTHER" id="PTHR31595:SF57">
    <property type="entry name" value="OS04G0481900 PROTEIN"/>
    <property type="match status" value="1"/>
</dbReference>
<organism evidence="10 11">
    <name type="scientific">Nitzschia inconspicua</name>
    <dbReference type="NCBI Taxonomy" id="303405"/>
    <lineage>
        <taxon>Eukaryota</taxon>
        <taxon>Sar</taxon>
        <taxon>Stramenopiles</taxon>
        <taxon>Ochrophyta</taxon>
        <taxon>Bacillariophyta</taxon>
        <taxon>Bacillariophyceae</taxon>
        <taxon>Bacillariophycidae</taxon>
        <taxon>Bacillariales</taxon>
        <taxon>Bacillariaceae</taxon>
        <taxon>Nitzschia</taxon>
    </lineage>
</organism>
<reference evidence="10" key="2">
    <citation type="submission" date="2021-04" db="EMBL/GenBank/DDBJ databases">
        <authorList>
            <person name="Podell S."/>
        </authorList>
    </citation>
    <scope>NUCLEOTIDE SEQUENCE</scope>
    <source>
        <strain evidence="10">Hildebrandi</strain>
    </source>
</reference>
<protein>
    <submittedName>
        <fullName evidence="10">Membrane bound O-acyl transferase family protein</fullName>
    </submittedName>
</protein>
<evidence type="ECO:0000313" key="11">
    <source>
        <dbReference type="Proteomes" id="UP000693970"/>
    </source>
</evidence>
<sequence length="419" mass="48182">MILPHLAEADYREPLFTFNFDWNDDKPDQYEYGFYFISPIFWISLIGMILLESCIAALTGLLLYKIIVEPKRSDTTAAMLVGWGIIIPFWIFYPVVLIHLLDIRNAIFKFVLGCIYPVLCIFRTTECMYGFTPTWIRSSTDYVSYYASILLFARDPQTQQLIPCPLSSVLKHLINFIIFAFVTGILQSMLTPYPSQAVFGGAEDWYASDRFWTWQLYANSLLHAILFQMYLTTYCEGLTLAFTGLSGYQTMPVMLNPLLKSQSPLDFWGRRWNLLVHHALKNGVFRPVRKYLYSTSVAVVVTFLASGVFHEWLLWAIFTNTRGQLDPITGICVSSCYHPTYGTSILFFVWQAFLIAIELMVGRTAFFRHLGKRLPQTIKTSLIVAAGLPIAHFFMEPYFRCGFFFLHAQPGLPMILKIN</sequence>
<gene>
    <name evidence="10" type="ORF">IV203_027853</name>
</gene>
<evidence type="ECO:0000256" key="2">
    <source>
        <dbReference type="ARBA" id="ARBA00005179"/>
    </source>
</evidence>